<dbReference type="EMBL" id="CP017703">
    <property type="protein sequence ID" value="ASS91858.1"/>
    <property type="molecule type" value="Genomic_DNA"/>
</dbReference>
<evidence type="ECO:0000313" key="7">
    <source>
        <dbReference type="EMBL" id="ASS91858.1"/>
    </source>
</evidence>
<dbReference type="NCBIfam" id="TIGR01280">
    <property type="entry name" value="xseB"/>
    <property type="match status" value="1"/>
</dbReference>
<dbReference type="EMBL" id="LWBR01000024">
    <property type="protein sequence ID" value="KZN96369.1"/>
    <property type="molecule type" value="Genomic_DNA"/>
</dbReference>
<evidence type="ECO:0000256" key="2">
    <source>
        <dbReference type="ARBA" id="ARBA00022490"/>
    </source>
</evidence>
<dbReference type="EC" id="3.1.11.6" evidence="6"/>
<dbReference type="NCBIfam" id="NF002138">
    <property type="entry name" value="PRK00977.1-2"/>
    <property type="match status" value="1"/>
</dbReference>
<dbReference type="InterPro" id="IPR037004">
    <property type="entry name" value="Exonuc_VII_ssu_sf"/>
</dbReference>
<evidence type="ECO:0000313" key="8">
    <source>
        <dbReference type="EMBL" id="KZN96369.1"/>
    </source>
</evidence>
<comment type="subunit">
    <text evidence="6">Heterooligomer composed of large and small subunits.</text>
</comment>
<comment type="catalytic activity">
    <reaction evidence="6">
        <text>Exonucleolytic cleavage in either 5'- to 3'- or 3'- to 5'-direction to yield nucleoside 5'-phosphates.</text>
        <dbReference type="EC" id="3.1.11.6"/>
    </reaction>
</comment>
<keyword evidence="9" id="KW-1185">Reference proteome</keyword>
<dbReference type="NCBIfam" id="NF010666">
    <property type="entry name" value="PRK14063.1"/>
    <property type="match status" value="1"/>
</dbReference>
<evidence type="ECO:0000256" key="5">
    <source>
        <dbReference type="ARBA" id="ARBA00022839"/>
    </source>
</evidence>
<protein>
    <recommendedName>
        <fullName evidence="6">Exodeoxyribonuclease 7 small subunit</fullName>
        <ecNumber evidence="6">3.1.11.6</ecNumber>
    </recommendedName>
    <alternativeName>
        <fullName evidence="6">Exodeoxyribonuclease VII small subunit</fullName>
        <shortName evidence="6">Exonuclease VII small subunit</shortName>
    </alternativeName>
</protein>
<dbReference type="GeneID" id="301126787"/>
<keyword evidence="2 6" id="KW-0963">Cytoplasm</keyword>
<dbReference type="GO" id="GO:0005829">
    <property type="term" value="C:cytosol"/>
    <property type="evidence" value="ECO:0007669"/>
    <property type="project" value="TreeGrafter"/>
</dbReference>
<name>A0A165XSJ4_9BACI</name>
<sequence>MNDQKELTFEEAMKELEAIVLKLEDGDVPLEQAIQYFQEGMKLSKLCHEKLTQAEKQLDFILDEDGTIKPFQAQEEEQK</sequence>
<dbReference type="InterPro" id="IPR003761">
    <property type="entry name" value="Exonuc_VII_S"/>
</dbReference>
<evidence type="ECO:0000256" key="1">
    <source>
        <dbReference type="ARBA" id="ARBA00009998"/>
    </source>
</evidence>
<comment type="function">
    <text evidence="6">Bidirectionally degrades single-stranded DNA into large acid-insoluble oligonucleotides, which are then degraded further into small acid-soluble oligonucleotides.</text>
</comment>
<dbReference type="PANTHER" id="PTHR34137">
    <property type="entry name" value="EXODEOXYRIBONUCLEASE 7 SMALL SUBUNIT"/>
    <property type="match status" value="1"/>
</dbReference>
<evidence type="ECO:0000256" key="4">
    <source>
        <dbReference type="ARBA" id="ARBA00022801"/>
    </source>
</evidence>
<comment type="similarity">
    <text evidence="1 6">Belongs to the XseB family.</text>
</comment>
<dbReference type="Gene3D" id="1.10.287.1040">
    <property type="entry name" value="Exonuclease VII, small subunit"/>
    <property type="match status" value="1"/>
</dbReference>
<dbReference type="PANTHER" id="PTHR34137:SF1">
    <property type="entry name" value="EXODEOXYRIBONUCLEASE 7 SMALL SUBUNIT"/>
    <property type="match status" value="1"/>
</dbReference>
<evidence type="ECO:0000256" key="6">
    <source>
        <dbReference type="HAMAP-Rule" id="MF_00337"/>
    </source>
</evidence>
<dbReference type="GO" id="GO:0009318">
    <property type="term" value="C:exodeoxyribonuclease VII complex"/>
    <property type="evidence" value="ECO:0007669"/>
    <property type="project" value="UniProtKB-UniRule"/>
</dbReference>
<keyword evidence="5 6" id="KW-0269">Exonuclease</keyword>
<dbReference type="AlphaFoldDB" id="A0A165XSJ4"/>
<gene>
    <name evidence="6" type="primary">xseB</name>
    <name evidence="7" type="ORF">AP3564_17840</name>
    <name evidence="8" type="ORF">AZI98_09960</name>
</gene>
<evidence type="ECO:0000313" key="9">
    <source>
        <dbReference type="Proteomes" id="UP000076476"/>
    </source>
</evidence>
<dbReference type="SUPFAM" id="SSF116842">
    <property type="entry name" value="XseB-like"/>
    <property type="match status" value="1"/>
</dbReference>
<dbReference type="GO" id="GO:0006308">
    <property type="term" value="P:DNA catabolic process"/>
    <property type="evidence" value="ECO:0007669"/>
    <property type="project" value="UniProtKB-UniRule"/>
</dbReference>
<keyword evidence="3 6" id="KW-0540">Nuclease</keyword>
<proteinExistence type="inferred from homology"/>
<dbReference type="Proteomes" id="UP000214606">
    <property type="component" value="Chromosome"/>
</dbReference>
<dbReference type="KEGG" id="apak:AP3564_17840"/>
<dbReference type="Pfam" id="PF02609">
    <property type="entry name" value="Exonuc_VII_S"/>
    <property type="match status" value="1"/>
</dbReference>
<accession>A0A165XSJ4</accession>
<evidence type="ECO:0000313" key="10">
    <source>
        <dbReference type="Proteomes" id="UP000214606"/>
    </source>
</evidence>
<reference evidence="7 10" key="2">
    <citation type="submission" date="2016-10" db="EMBL/GenBank/DDBJ databases">
        <title>The whole genome sequencing and assembly of Aeribacillus pallidus KCTC3564 strain.</title>
        <authorList>
            <person name="Lee Y.-J."/>
            <person name="Park M.-K."/>
            <person name="Yi H."/>
            <person name="Bahn Y.-S."/>
            <person name="Kim J.F."/>
            <person name="Lee D.-W."/>
        </authorList>
    </citation>
    <scope>NUCLEOTIDE SEQUENCE [LARGE SCALE GENOMIC DNA]</scope>
    <source>
        <strain evidence="7 10">KCTC3564</strain>
    </source>
</reference>
<dbReference type="PIRSF" id="PIRSF006488">
    <property type="entry name" value="Exonuc_VII_S"/>
    <property type="match status" value="1"/>
</dbReference>
<dbReference type="OrthoDB" id="9798666at2"/>
<dbReference type="HAMAP" id="MF_00337">
    <property type="entry name" value="Exonuc_7_S"/>
    <property type="match status" value="1"/>
</dbReference>
<dbReference type="Proteomes" id="UP000076476">
    <property type="component" value="Unassembled WGS sequence"/>
</dbReference>
<dbReference type="RefSeq" id="WP_063388128.1">
    <property type="nucleotide sequence ID" value="NZ_CP017703.1"/>
</dbReference>
<keyword evidence="4 6" id="KW-0378">Hydrolase</keyword>
<reference evidence="8 9" key="1">
    <citation type="submission" date="2016-04" db="EMBL/GenBank/DDBJ databases">
        <title>Draft genome sequence of Aeribacillus pallidus 8m3 from petroleum reservoir.</title>
        <authorList>
            <person name="Poltaraus A.B."/>
            <person name="Nazina T.N."/>
            <person name="Tourova T.P."/>
            <person name="Malakho S.M."/>
            <person name="Korshunova A.V."/>
            <person name="Sokolova D.S."/>
        </authorList>
    </citation>
    <scope>NUCLEOTIDE SEQUENCE [LARGE SCALE GENOMIC DNA]</scope>
    <source>
        <strain evidence="8 9">8m3</strain>
    </source>
</reference>
<comment type="subcellular location">
    <subcellularLocation>
        <location evidence="6">Cytoplasm</location>
    </subcellularLocation>
</comment>
<dbReference type="GO" id="GO:0008855">
    <property type="term" value="F:exodeoxyribonuclease VII activity"/>
    <property type="evidence" value="ECO:0007669"/>
    <property type="project" value="UniProtKB-UniRule"/>
</dbReference>
<evidence type="ECO:0000256" key="3">
    <source>
        <dbReference type="ARBA" id="ARBA00022722"/>
    </source>
</evidence>
<dbReference type="STRING" id="33936.AZI98_09960"/>
<accession>A0A164B1J0</accession>
<organism evidence="8 9">
    <name type="scientific">Aeribacillus pallidus</name>
    <dbReference type="NCBI Taxonomy" id="33936"/>
    <lineage>
        <taxon>Bacteria</taxon>
        <taxon>Bacillati</taxon>
        <taxon>Bacillota</taxon>
        <taxon>Bacilli</taxon>
        <taxon>Bacillales</taxon>
        <taxon>Bacillaceae</taxon>
        <taxon>Aeribacillus</taxon>
    </lineage>
</organism>